<dbReference type="InterPro" id="IPR051695">
    <property type="entry name" value="Phosphoglycerate_Mutase"/>
</dbReference>
<dbReference type="InterPro" id="IPR029033">
    <property type="entry name" value="His_PPase_superfam"/>
</dbReference>
<dbReference type="AlphaFoldDB" id="A0A8J8MMW3"/>
<dbReference type="GO" id="GO:0045820">
    <property type="term" value="P:negative regulation of glycolytic process"/>
    <property type="evidence" value="ECO:0007669"/>
    <property type="project" value="TreeGrafter"/>
</dbReference>
<reference evidence="4" key="1">
    <citation type="submission" date="2020-07" db="EMBL/GenBank/DDBJ databases">
        <title>Vallitalea pronyensis genome.</title>
        <authorList>
            <person name="Postec A."/>
        </authorList>
    </citation>
    <scope>NUCLEOTIDE SEQUENCE</scope>
    <source>
        <strain evidence="4">FatNI3</strain>
    </source>
</reference>
<name>A0A8J8MMW3_9FIRM</name>
<feature type="binding site" evidence="3">
    <location>
        <begin position="22"/>
        <end position="23"/>
    </location>
    <ligand>
        <name>substrate</name>
    </ligand>
</feature>
<organism evidence="4 5">
    <name type="scientific">Vallitalea pronyensis</name>
    <dbReference type="NCBI Taxonomy" id="1348613"/>
    <lineage>
        <taxon>Bacteria</taxon>
        <taxon>Bacillati</taxon>
        <taxon>Bacillota</taxon>
        <taxon>Clostridia</taxon>
        <taxon>Lachnospirales</taxon>
        <taxon>Vallitaleaceae</taxon>
        <taxon>Vallitalea</taxon>
    </lineage>
</organism>
<dbReference type="EMBL" id="CP058649">
    <property type="protein sequence ID" value="QUI24396.1"/>
    <property type="molecule type" value="Genomic_DNA"/>
</dbReference>
<dbReference type="Pfam" id="PF00300">
    <property type="entry name" value="His_Phos_1"/>
    <property type="match status" value="1"/>
</dbReference>
<feature type="binding site" evidence="3">
    <location>
        <position position="59"/>
    </location>
    <ligand>
        <name>substrate</name>
    </ligand>
</feature>
<dbReference type="RefSeq" id="WP_212695091.1">
    <property type="nucleotide sequence ID" value="NZ_CP058649.1"/>
</dbReference>
<protein>
    <submittedName>
        <fullName evidence="4">Histidine phosphatase family protein</fullName>
    </submittedName>
</protein>
<dbReference type="SUPFAM" id="SSF53254">
    <property type="entry name" value="Phosphoglycerate mutase-like"/>
    <property type="match status" value="1"/>
</dbReference>
<evidence type="ECO:0000256" key="2">
    <source>
        <dbReference type="PIRSR" id="PIRSR613078-1"/>
    </source>
</evidence>
<gene>
    <name evidence="4" type="ORF">HZI73_19770</name>
</gene>
<dbReference type="PANTHER" id="PTHR46517">
    <property type="entry name" value="FRUCTOSE-2,6-BISPHOSPHATASE TIGAR"/>
    <property type="match status" value="1"/>
</dbReference>
<sequence length="181" mass="21189">MSIRIKYFTHGTTTDNICGLATGWNEGELSPLGIQQIQGINKQVQDEHFDVVISSDLQRAVQTTKLLFNEENTTIIYDQRLRECNYGVLNGKDKELVDYLEHIDEPFINGESMRHVEQRIRELLHFLQENYDHAYIAFVGHRAPQLALEVCVHGKSWEEAIHNDWRTIGKWQLGWLYEFEK</sequence>
<evidence type="ECO:0000313" key="5">
    <source>
        <dbReference type="Proteomes" id="UP000683246"/>
    </source>
</evidence>
<dbReference type="CDD" id="cd07067">
    <property type="entry name" value="HP_PGM_like"/>
    <property type="match status" value="1"/>
</dbReference>
<keyword evidence="1" id="KW-0378">Hydrolase</keyword>
<feature type="active site" description="Proton donor/acceptor" evidence="2">
    <location>
        <position position="83"/>
    </location>
</feature>
<dbReference type="GO" id="GO:0043456">
    <property type="term" value="P:regulation of pentose-phosphate shunt"/>
    <property type="evidence" value="ECO:0007669"/>
    <property type="project" value="TreeGrafter"/>
</dbReference>
<keyword evidence="5" id="KW-1185">Reference proteome</keyword>
<feature type="active site" description="Tele-phosphohistidine intermediate" evidence="2">
    <location>
        <position position="10"/>
    </location>
</feature>
<feature type="binding site" evidence="3">
    <location>
        <begin position="83"/>
        <end position="86"/>
    </location>
    <ligand>
        <name>substrate</name>
    </ligand>
</feature>
<accession>A0A8J8MMW3</accession>
<dbReference type="Gene3D" id="3.40.50.1240">
    <property type="entry name" value="Phosphoglycerate mutase-like"/>
    <property type="match status" value="1"/>
</dbReference>
<feature type="binding site" evidence="3">
    <location>
        <position position="94"/>
    </location>
    <ligand>
        <name>substrate</name>
    </ligand>
</feature>
<dbReference type="GO" id="GO:0004331">
    <property type="term" value="F:fructose-2,6-bisphosphate 2-phosphatase activity"/>
    <property type="evidence" value="ECO:0007669"/>
    <property type="project" value="TreeGrafter"/>
</dbReference>
<proteinExistence type="predicted"/>
<dbReference type="PANTHER" id="PTHR46517:SF1">
    <property type="entry name" value="FRUCTOSE-2,6-BISPHOSPHATASE TIGAR"/>
    <property type="match status" value="1"/>
</dbReference>
<evidence type="ECO:0000313" key="4">
    <source>
        <dbReference type="EMBL" id="QUI24396.1"/>
    </source>
</evidence>
<dbReference type="KEGG" id="vpy:HZI73_19770"/>
<dbReference type="InterPro" id="IPR013078">
    <property type="entry name" value="His_Pase_superF_clade-1"/>
</dbReference>
<evidence type="ECO:0000256" key="1">
    <source>
        <dbReference type="ARBA" id="ARBA00022801"/>
    </source>
</evidence>
<dbReference type="GO" id="GO:0005829">
    <property type="term" value="C:cytosol"/>
    <property type="evidence" value="ECO:0007669"/>
    <property type="project" value="TreeGrafter"/>
</dbReference>
<dbReference type="Proteomes" id="UP000683246">
    <property type="component" value="Chromosome"/>
</dbReference>
<evidence type="ECO:0000256" key="3">
    <source>
        <dbReference type="PIRSR" id="PIRSR613078-2"/>
    </source>
</evidence>